<feature type="transmembrane region" description="Helical" evidence="1">
    <location>
        <begin position="165"/>
        <end position="187"/>
    </location>
</feature>
<reference evidence="3" key="1">
    <citation type="submission" date="2018-05" db="EMBL/GenBank/DDBJ databases">
        <authorList>
            <person name="Lanie J.A."/>
            <person name="Ng W.-L."/>
            <person name="Kazmierczak K.M."/>
            <person name="Andrzejewski T.M."/>
            <person name="Davidsen T.M."/>
            <person name="Wayne K.J."/>
            <person name="Tettelin H."/>
            <person name="Glass J.I."/>
            <person name="Rusch D."/>
            <person name="Podicherti R."/>
            <person name="Tsui H.-C.T."/>
            <person name="Winkler M.E."/>
        </authorList>
    </citation>
    <scope>NUCLEOTIDE SEQUENCE</scope>
</reference>
<name>A0A381TC67_9ZZZZ</name>
<dbReference type="PANTHER" id="PTHR35793">
    <property type="entry name" value="INNER MEMBRANE PROTEIN YJIG"/>
    <property type="match status" value="1"/>
</dbReference>
<dbReference type="EMBL" id="UINC01004354">
    <property type="protein sequence ID" value="SVA13710.1"/>
    <property type="molecule type" value="Genomic_DNA"/>
</dbReference>
<feature type="domain" description="Nucleoside transporter/FeoB GTPase Gate" evidence="2">
    <location>
        <begin position="302"/>
        <end position="403"/>
    </location>
</feature>
<proteinExistence type="predicted"/>
<evidence type="ECO:0000256" key="1">
    <source>
        <dbReference type="SAM" id="Phobius"/>
    </source>
</evidence>
<feature type="transmembrane region" description="Helical" evidence="1">
    <location>
        <begin position="231"/>
        <end position="249"/>
    </location>
</feature>
<keyword evidence="1" id="KW-1133">Transmembrane helix</keyword>
<dbReference type="GO" id="GO:0005886">
    <property type="term" value="C:plasma membrane"/>
    <property type="evidence" value="ECO:0007669"/>
    <property type="project" value="TreeGrafter"/>
</dbReference>
<dbReference type="Pfam" id="PF07670">
    <property type="entry name" value="Gate"/>
    <property type="match status" value="2"/>
</dbReference>
<dbReference type="AlphaFoldDB" id="A0A381TC67"/>
<evidence type="ECO:0000313" key="3">
    <source>
        <dbReference type="EMBL" id="SVA13710.1"/>
    </source>
</evidence>
<dbReference type="InterPro" id="IPR011415">
    <property type="entry name" value="SpmA_SpmB"/>
</dbReference>
<feature type="transmembrane region" description="Helical" evidence="1">
    <location>
        <begin position="131"/>
        <end position="153"/>
    </location>
</feature>
<keyword evidence="1" id="KW-0472">Membrane</keyword>
<gene>
    <name evidence="3" type="ORF">METZ01_LOCUS66564</name>
</gene>
<keyword evidence="1" id="KW-0812">Transmembrane</keyword>
<dbReference type="PIRSF" id="PIRSF036542">
    <property type="entry name" value="SpmA_SpmB"/>
    <property type="match status" value="1"/>
</dbReference>
<organism evidence="3">
    <name type="scientific">marine metagenome</name>
    <dbReference type="NCBI Taxonomy" id="408172"/>
    <lineage>
        <taxon>unclassified sequences</taxon>
        <taxon>metagenomes</taxon>
        <taxon>ecological metagenomes</taxon>
    </lineage>
</organism>
<dbReference type="PANTHER" id="PTHR35793:SF2">
    <property type="entry name" value="INNER MEMBRANE PROTEIN YJIG"/>
    <property type="match status" value="1"/>
</dbReference>
<dbReference type="InterPro" id="IPR052549">
    <property type="entry name" value="SpmB"/>
</dbReference>
<protein>
    <recommendedName>
        <fullName evidence="2">Nucleoside transporter/FeoB GTPase Gate domain-containing protein</fullName>
    </recommendedName>
</protein>
<evidence type="ECO:0000259" key="2">
    <source>
        <dbReference type="Pfam" id="PF07670"/>
    </source>
</evidence>
<feature type="domain" description="Nucleoside transporter/FeoB GTPase Gate" evidence="2">
    <location>
        <begin position="42"/>
        <end position="150"/>
    </location>
</feature>
<feature type="transmembrane region" description="Helical" evidence="1">
    <location>
        <begin position="301"/>
        <end position="319"/>
    </location>
</feature>
<feature type="transmembrane region" description="Helical" evidence="1">
    <location>
        <begin position="261"/>
        <end position="281"/>
    </location>
</feature>
<feature type="transmembrane region" description="Helical" evidence="1">
    <location>
        <begin position="31"/>
        <end position="55"/>
    </location>
</feature>
<feature type="transmembrane region" description="Helical" evidence="1">
    <location>
        <begin position="414"/>
        <end position="432"/>
    </location>
</feature>
<dbReference type="InterPro" id="IPR011642">
    <property type="entry name" value="Gate_dom"/>
</dbReference>
<accession>A0A381TC67</accession>
<feature type="transmembrane region" description="Helical" evidence="1">
    <location>
        <begin position="325"/>
        <end position="343"/>
    </location>
</feature>
<sequence length="433" mass="45530">MLNGLVVFVALASVLLAAASGQMQAVTDSVVASAGGAVELAIGLVGLMAFFLGLFRVAEDAGLLRHLAGLLRPLMSRLFPSVPVNSPAMSAMILNISSNMLGLGNAATPFGIKAMEELDKLNSKTGTATNAMVLFLAINTSALAILPSGVVALRASVGSQDAMGIFLPTWFASGCATLVAITAALLLSRWPRYRLTEPNPIATGSIAGEAVEGMEDLNAPTPLRSKPLRQWLARAFWLLLFAFFVRTLWTSRATATADAITATASAWMLPILVAVLMLYGWVRGVRVYDSLVDGAKQGFQVALRIIPYLVAILVTVGMFRSSGGIDLIVAFLSPVTVFFGLPAEALPMALLRPLSGSGAFGVMAEAMTAHGPDSLVGYMVSTFQGSTETTFYTLAVYYGAIGIRNTRHTVPTCLLADIAGILAAVFIVNMMFG</sequence>